<comment type="caution">
    <text evidence="1">The sequence shown here is derived from an EMBL/GenBank/DDBJ whole genome shotgun (WGS) entry which is preliminary data.</text>
</comment>
<gene>
    <name evidence="1" type="ORF">HKX40_09365</name>
</gene>
<accession>A0A7Y4LB51</accession>
<sequence>MTVDIQSLMDALPIFRLTPRCIAGISGFVDQQDDWSRLNKPIFLWEPPAGKRVPFITPDDALPKILCYQGMTVEQALALTRSMVTEMKKSISEEQWVIYYDTWEPDAPINVSVFDFVNWLKSVEIAHYSPFFNNNTTLFSIASALEEVGYEASTAPILTSTDYEGIAFSLKNLPTTPAPRAMMEFVRPTWYEPSAETDTLYYWWKMEMQNIAAQLEKALGEPVFYFADPNDDCDDDTAHRFIILHWCCTFKPHSTFVQYLCRKSGAKDVEELKKALLDSANYLHPFKMHNALDDDFRNETLFFACVLATYTEKGLTFAPKH</sequence>
<reference evidence="1 2" key="1">
    <citation type="submission" date="2020-05" db="EMBL/GenBank/DDBJ databases">
        <authorList>
            <person name="Niu N."/>
        </authorList>
    </citation>
    <scope>NUCLEOTIDE SEQUENCE [LARGE SCALE GENOMIC DNA]</scope>
    <source>
        <strain evidence="1 2">LMG10982</strain>
    </source>
</reference>
<proteinExistence type="predicted"/>
<keyword evidence="2" id="KW-1185">Reference proteome</keyword>
<dbReference type="EMBL" id="JABGBO010000010">
    <property type="protein sequence ID" value="NOL50335.1"/>
    <property type="molecule type" value="Genomic_DNA"/>
</dbReference>
<evidence type="ECO:0000313" key="1">
    <source>
        <dbReference type="EMBL" id="NOL50335.1"/>
    </source>
</evidence>
<dbReference type="Proteomes" id="UP000541421">
    <property type="component" value="Unassembled WGS sequence"/>
</dbReference>
<evidence type="ECO:0000313" key="2">
    <source>
        <dbReference type="Proteomes" id="UP000541421"/>
    </source>
</evidence>
<protein>
    <submittedName>
        <fullName evidence="1">Uncharacterized protein</fullName>
    </submittedName>
</protein>
<dbReference type="RefSeq" id="WP_171589313.1">
    <property type="nucleotide sequence ID" value="NZ_JABGBO010000010.1"/>
</dbReference>
<dbReference type="AlphaFoldDB" id="A0A7Y4LB51"/>
<name>A0A7Y4LB51_9BURK</name>
<organism evidence="1 2">
    <name type="scientific">Pelistega europaea</name>
    <dbReference type="NCBI Taxonomy" id="106147"/>
    <lineage>
        <taxon>Bacteria</taxon>
        <taxon>Pseudomonadati</taxon>
        <taxon>Pseudomonadota</taxon>
        <taxon>Betaproteobacteria</taxon>
        <taxon>Burkholderiales</taxon>
        <taxon>Alcaligenaceae</taxon>
        <taxon>Pelistega</taxon>
    </lineage>
</organism>